<sequence>MAFCYPGKASSGDKPPRKECAPLWHKRLISSMQIKHVLLIGQYAQNYYLQDKRSLTERVKDWQTYQPRFFVLPHPSPRNNIWLKKNPWFEQQVVLAMQHAIAKII</sequence>
<dbReference type="InterPro" id="IPR047124">
    <property type="entry name" value="HI_0220.2"/>
</dbReference>
<dbReference type="InterPro" id="IPR005122">
    <property type="entry name" value="Uracil-DNA_glycosylase-like"/>
</dbReference>
<dbReference type="PANTHER" id="PTHR42160">
    <property type="entry name" value="URACIL-DNA GLYCOSYLASE SUPERFAMILY PROTEIN"/>
    <property type="match status" value="1"/>
</dbReference>
<protein>
    <submittedName>
        <fullName evidence="2">Uracil-DNA glycosylase superfamily protein</fullName>
    </submittedName>
</protein>
<comment type="caution">
    <text evidence="2">The sequence shown here is derived from an EMBL/GenBank/DDBJ whole genome shotgun (WGS) entry which is preliminary data.</text>
</comment>
<dbReference type="PANTHER" id="PTHR42160:SF1">
    <property type="entry name" value="URACIL-DNA GLYCOSYLASE SUPERFAMILY PROTEIN"/>
    <property type="match status" value="1"/>
</dbReference>
<evidence type="ECO:0000313" key="3">
    <source>
        <dbReference type="Proteomes" id="UP000006263"/>
    </source>
</evidence>
<organism evidence="2 3">
    <name type="scientific">Paraglaciecola mesophila KMM 241</name>
    <dbReference type="NCBI Taxonomy" id="1128912"/>
    <lineage>
        <taxon>Bacteria</taxon>
        <taxon>Pseudomonadati</taxon>
        <taxon>Pseudomonadota</taxon>
        <taxon>Gammaproteobacteria</taxon>
        <taxon>Alteromonadales</taxon>
        <taxon>Alteromonadaceae</taxon>
        <taxon>Paraglaciecola</taxon>
    </lineage>
</organism>
<dbReference type="eggNOG" id="COG1573">
    <property type="taxonomic scope" value="Bacteria"/>
</dbReference>
<feature type="domain" description="Uracil-DNA glycosylase-like" evidence="1">
    <location>
        <begin position="4"/>
        <end position="94"/>
    </location>
</feature>
<evidence type="ECO:0000313" key="2">
    <source>
        <dbReference type="EMBL" id="GAC23540.1"/>
    </source>
</evidence>
<dbReference type="Pfam" id="PF03167">
    <property type="entry name" value="UDG"/>
    <property type="match status" value="1"/>
</dbReference>
<dbReference type="Proteomes" id="UP000006263">
    <property type="component" value="Unassembled WGS sequence"/>
</dbReference>
<gene>
    <name evidence="2" type="ORF">GMES_1241</name>
</gene>
<dbReference type="SUPFAM" id="SSF52141">
    <property type="entry name" value="Uracil-DNA glycosylase-like"/>
    <property type="match status" value="1"/>
</dbReference>
<dbReference type="Gene3D" id="3.40.470.10">
    <property type="entry name" value="Uracil-DNA glycosylase-like domain"/>
    <property type="match status" value="1"/>
</dbReference>
<name>K6ZJI1_9ALTE</name>
<dbReference type="AlphaFoldDB" id="K6ZJI1"/>
<reference evidence="2 3" key="1">
    <citation type="journal article" date="2017" name="Antonie Van Leeuwenhoek">
        <title>Rhizobium rhizosphaerae sp. nov., a novel species isolated from rice rhizosphere.</title>
        <authorList>
            <person name="Zhao J.J."/>
            <person name="Zhang J."/>
            <person name="Zhang R.J."/>
            <person name="Zhang C.W."/>
            <person name="Yin H.Q."/>
            <person name="Zhang X.X."/>
        </authorList>
    </citation>
    <scope>NUCLEOTIDE SEQUENCE [LARGE SCALE GENOMIC DNA]</scope>
    <source>
        <strain evidence="2 3">KMM 241</strain>
    </source>
</reference>
<evidence type="ECO:0000259" key="1">
    <source>
        <dbReference type="Pfam" id="PF03167"/>
    </source>
</evidence>
<dbReference type="CDD" id="cd10033">
    <property type="entry name" value="UDG_like"/>
    <property type="match status" value="1"/>
</dbReference>
<dbReference type="InterPro" id="IPR036895">
    <property type="entry name" value="Uracil-DNA_glycosylase-like_sf"/>
</dbReference>
<dbReference type="EMBL" id="BAEP01000023">
    <property type="protein sequence ID" value="GAC23540.1"/>
    <property type="molecule type" value="Genomic_DNA"/>
</dbReference>
<accession>K6ZJI1</accession>
<proteinExistence type="predicted"/>